<dbReference type="GO" id="GO:0003964">
    <property type="term" value="F:RNA-directed DNA polymerase activity"/>
    <property type="evidence" value="ECO:0007669"/>
    <property type="project" value="UniProtKB-KW"/>
</dbReference>
<evidence type="ECO:0000256" key="3">
    <source>
        <dbReference type="ARBA" id="ARBA00022473"/>
    </source>
</evidence>
<evidence type="ECO:0000256" key="10">
    <source>
        <dbReference type="ARBA" id="ARBA00022750"/>
    </source>
</evidence>
<keyword evidence="13" id="KW-0460">Magnesium</keyword>
<reference evidence="24" key="1">
    <citation type="submission" date="2019-09" db="EMBL/GenBank/DDBJ databases">
        <title>Draft genome information of white flower Hibiscus syriacus.</title>
        <authorList>
            <person name="Kim Y.-M."/>
        </authorList>
    </citation>
    <scope>NUCLEOTIDE SEQUENCE [LARGE SCALE GENOMIC DNA]</scope>
    <source>
        <strain evidence="24">YM2019G1</strain>
    </source>
</reference>
<evidence type="ECO:0000259" key="23">
    <source>
        <dbReference type="PROSITE" id="PS50994"/>
    </source>
</evidence>
<feature type="compositionally biased region" description="Polar residues" evidence="20">
    <location>
        <begin position="413"/>
        <end position="423"/>
    </location>
</feature>
<dbReference type="InterPro" id="IPR000477">
    <property type="entry name" value="RT_dom"/>
</dbReference>
<feature type="domain" description="Integrase catalytic" evidence="23">
    <location>
        <begin position="2418"/>
        <end position="2513"/>
    </location>
</feature>
<feature type="region of interest" description="Disordered" evidence="20">
    <location>
        <begin position="1579"/>
        <end position="1630"/>
    </location>
</feature>
<dbReference type="PROSITE" id="PS50158">
    <property type="entry name" value="ZF_CCHC"/>
    <property type="match status" value="1"/>
</dbReference>
<keyword evidence="5" id="KW-0645">Protease</keyword>
<evidence type="ECO:0000256" key="8">
    <source>
        <dbReference type="ARBA" id="ARBA00022722"/>
    </source>
</evidence>
<dbReference type="Gene3D" id="3.30.70.270">
    <property type="match status" value="2"/>
</dbReference>
<protein>
    <recommendedName>
        <fullName evidence="2">RNA-directed DNA polymerase</fullName>
        <ecNumber evidence="2">2.7.7.49</ecNumber>
    </recommendedName>
</protein>
<evidence type="ECO:0000256" key="20">
    <source>
        <dbReference type="SAM" id="MobiDB-lite"/>
    </source>
</evidence>
<dbReference type="InterPro" id="IPR050951">
    <property type="entry name" value="Retrovirus_Pol_polyprotein"/>
</dbReference>
<dbReference type="Pfam" id="PF14111">
    <property type="entry name" value="DUF4283"/>
    <property type="match status" value="1"/>
</dbReference>
<evidence type="ECO:0000256" key="2">
    <source>
        <dbReference type="ARBA" id="ARBA00012493"/>
    </source>
</evidence>
<dbReference type="Gene3D" id="1.10.340.70">
    <property type="match status" value="1"/>
</dbReference>
<dbReference type="SUPFAM" id="SSF53098">
    <property type="entry name" value="Ribonuclease H-like"/>
    <property type="match status" value="1"/>
</dbReference>
<evidence type="ECO:0000256" key="1">
    <source>
        <dbReference type="ARBA" id="ARBA00006974"/>
    </source>
</evidence>
<feature type="region of interest" description="Disordered" evidence="20">
    <location>
        <begin position="1367"/>
        <end position="1390"/>
    </location>
</feature>
<dbReference type="PROSITE" id="PS50878">
    <property type="entry name" value="RT_POL"/>
    <property type="match status" value="1"/>
</dbReference>
<dbReference type="GO" id="GO:0015074">
    <property type="term" value="P:DNA integration"/>
    <property type="evidence" value="ECO:0007669"/>
    <property type="project" value="UniProtKB-KW"/>
</dbReference>
<dbReference type="Pfam" id="PF17921">
    <property type="entry name" value="Integrase_H2C2"/>
    <property type="match status" value="1"/>
</dbReference>
<dbReference type="Pfam" id="PF13966">
    <property type="entry name" value="zf-RVT"/>
    <property type="match status" value="1"/>
</dbReference>
<evidence type="ECO:0000256" key="13">
    <source>
        <dbReference type="ARBA" id="ARBA00022842"/>
    </source>
</evidence>
<name>A0A6A3D8V0_HIBSY</name>
<dbReference type="InterPro" id="IPR005162">
    <property type="entry name" value="Retrotrans_gag_dom"/>
</dbReference>
<keyword evidence="19" id="KW-0862">Zinc</keyword>
<keyword evidence="19" id="KW-0863">Zinc-finger</keyword>
<dbReference type="Pfam" id="PF24626">
    <property type="entry name" value="SH3_Tf2-1"/>
    <property type="match status" value="1"/>
</dbReference>
<dbReference type="GO" id="GO:0008270">
    <property type="term" value="F:zinc ion binding"/>
    <property type="evidence" value="ECO:0007669"/>
    <property type="project" value="UniProtKB-KW"/>
</dbReference>
<proteinExistence type="inferred from homology"/>
<keyword evidence="4" id="KW-0341">Growth regulation</keyword>
<dbReference type="Gene3D" id="2.40.70.10">
    <property type="entry name" value="Acid Proteases"/>
    <property type="match status" value="1"/>
</dbReference>
<dbReference type="InterPro" id="IPR001584">
    <property type="entry name" value="Integrase_cat-core"/>
</dbReference>
<dbReference type="PANTHER" id="PTHR37984">
    <property type="entry name" value="PROTEIN CBG26694"/>
    <property type="match status" value="1"/>
</dbReference>
<dbReference type="Pfam" id="PF00078">
    <property type="entry name" value="RVT_1"/>
    <property type="match status" value="2"/>
</dbReference>
<dbReference type="GO" id="GO:0003887">
    <property type="term" value="F:DNA-directed DNA polymerase activity"/>
    <property type="evidence" value="ECO:0007669"/>
    <property type="project" value="UniProtKB-KW"/>
</dbReference>
<dbReference type="EC" id="2.7.7.49" evidence="2"/>
<dbReference type="CDD" id="cd00303">
    <property type="entry name" value="retropepsin_like"/>
    <property type="match status" value="1"/>
</dbReference>
<dbReference type="Gene3D" id="3.30.420.10">
    <property type="entry name" value="Ribonuclease H-like superfamily/Ribonuclease H"/>
    <property type="match status" value="1"/>
</dbReference>
<dbReference type="InterPro" id="IPR001878">
    <property type="entry name" value="Znf_CCHC"/>
</dbReference>
<keyword evidence="11" id="KW-0255">Endonuclease</keyword>
<dbReference type="FunFam" id="3.30.70.270:FF:000020">
    <property type="entry name" value="Transposon Tf2-6 polyprotein-like Protein"/>
    <property type="match status" value="1"/>
</dbReference>
<dbReference type="GO" id="GO:0006310">
    <property type="term" value="P:DNA recombination"/>
    <property type="evidence" value="ECO:0007669"/>
    <property type="project" value="UniProtKB-KW"/>
</dbReference>
<evidence type="ECO:0000256" key="9">
    <source>
        <dbReference type="ARBA" id="ARBA00022723"/>
    </source>
</evidence>
<dbReference type="InterPro" id="IPR043502">
    <property type="entry name" value="DNA/RNA_pol_sf"/>
</dbReference>
<evidence type="ECO:0000259" key="22">
    <source>
        <dbReference type="PROSITE" id="PS50878"/>
    </source>
</evidence>
<dbReference type="PROSITE" id="PS50994">
    <property type="entry name" value="INTEGRASE"/>
    <property type="match status" value="1"/>
</dbReference>
<evidence type="ECO:0000256" key="4">
    <source>
        <dbReference type="ARBA" id="ARBA00022604"/>
    </source>
</evidence>
<evidence type="ECO:0000313" key="25">
    <source>
        <dbReference type="Proteomes" id="UP000436088"/>
    </source>
</evidence>
<dbReference type="InterPro" id="IPR041373">
    <property type="entry name" value="RT_RNaseH"/>
</dbReference>
<dbReference type="InterPro" id="IPR056924">
    <property type="entry name" value="SH3_Tf2-1"/>
</dbReference>
<dbReference type="CDD" id="cd01650">
    <property type="entry name" value="RT_nLTR_like"/>
    <property type="match status" value="1"/>
</dbReference>
<keyword evidence="15" id="KW-0695">RNA-directed DNA polymerase</keyword>
<keyword evidence="10" id="KW-0064">Aspartyl protease</keyword>
<dbReference type="InterPro" id="IPR012337">
    <property type="entry name" value="RNaseH-like_sf"/>
</dbReference>
<evidence type="ECO:0000256" key="18">
    <source>
        <dbReference type="ARBA" id="ARBA00023172"/>
    </source>
</evidence>
<dbReference type="InterPro" id="IPR036397">
    <property type="entry name" value="RNaseH_sf"/>
</dbReference>
<evidence type="ECO:0000313" key="24">
    <source>
        <dbReference type="EMBL" id="KAE8735791.1"/>
    </source>
</evidence>
<dbReference type="GO" id="GO:0003677">
    <property type="term" value="F:DNA binding"/>
    <property type="evidence" value="ECO:0007669"/>
    <property type="project" value="UniProtKB-KW"/>
</dbReference>
<keyword evidence="6" id="KW-0808">Transferase</keyword>
<dbReference type="GO" id="GO:0004190">
    <property type="term" value="F:aspartic-type endopeptidase activity"/>
    <property type="evidence" value="ECO:0007669"/>
    <property type="project" value="UniProtKB-KW"/>
</dbReference>
<feature type="region of interest" description="Disordered" evidence="20">
    <location>
        <begin position="389"/>
        <end position="423"/>
    </location>
</feature>
<dbReference type="SUPFAM" id="SSF56219">
    <property type="entry name" value="DNase I-like"/>
    <property type="match status" value="1"/>
</dbReference>
<evidence type="ECO:0000256" key="15">
    <source>
        <dbReference type="ARBA" id="ARBA00022918"/>
    </source>
</evidence>
<comment type="caution">
    <text evidence="24">The sequence shown here is derived from an EMBL/GenBank/DDBJ whole genome shotgun (WGS) entry which is preliminary data.</text>
</comment>
<dbReference type="InterPro" id="IPR043128">
    <property type="entry name" value="Rev_trsase/Diguanyl_cyclase"/>
</dbReference>
<feature type="domain" description="Reverse transcriptase" evidence="22">
    <location>
        <begin position="685"/>
        <end position="1064"/>
    </location>
</feature>
<dbReference type="InterPro" id="IPR021109">
    <property type="entry name" value="Peptidase_aspartic_dom_sf"/>
</dbReference>
<dbReference type="CDD" id="cd09274">
    <property type="entry name" value="RNase_HI_RT_Ty3"/>
    <property type="match status" value="1"/>
</dbReference>
<keyword evidence="8" id="KW-0540">Nuclease</keyword>
<keyword evidence="17" id="KW-0238">DNA-binding</keyword>
<keyword evidence="9" id="KW-0479">Metal-binding</keyword>
<dbReference type="Pfam" id="PF02519">
    <property type="entry name" value="Auxin_inducible"/>
    <property type="match status" value="1"/>
</dbReference>
<organism evidence="24 25">
    <name type="scientific">Hibiscus syriacus</name>
    <name type="common">Rose of Sharon</name>
    <dbReference type="NCBI Taxonomy" id="106335"/>
    <lineage>
        <taxon>Eukaryota</taxon>
        <taxon>Viridiplantae</taxon>
        <taxon>Streptophyta</taxon>
        <taxon>Embryophyta</taxon>
        <taxon>Tracheophyta</taxon>
        <taxon>Spermatophyta</taxon>
        <taxon>Magnoliopsida</taxon>
        <taxon>eudicotyledons</taxon>
        <taxon>Gunneridae</taxon>
        <taxon>Pentapetalae</taxon>
        <taxon>rosids</taxon>
        <taxon>malvids</taxon>
        <taxon>Malvales</taxon>
        <taxon>Malvaceae</taxon>
        <taxon>Malvoideae</taxon>
        <taxon>Hibiscus</taxon>
    </lineage>
</organism>
<feature type="region of interest" description="Disordered" evidence="20">
    <location>
        <begin position="459"/>
        <end position="485"/>
    </location>
</feature>
<dbReference type="Pfam" id="PF03732">
    <property type="entry name" value="Retrotrans_gag"/>
    <property type="match status" value="1"/>
</dbReference>
<feature type="domain" description="CCHC-type" evidence="21">
    <location>
        <begin position="1653"/>
        <end position="1667"/>
    </location>
</feature>
<dbReference type="InterPro" id="IPR026960">
    <property type="entry name" value="RVT-Znf"/>
</dbReference>
<keyword evidence="16" id="KW-0239">DNA-directed DNA polymerase</keyword>
<evidence type="ECO:0000259" key="21">
    <source>
        <dbReference type="PROSITE" id="PS50158"/>
    </source>
</evidence>
<keyword evidence="18" id="KW-0233">DNA recombination</keyword>
<evidence type="ECO:0000256" key="7">
    <source>
        <dbReference type="ARBA" id="ARBA00022695"/>
    </source>
</evidence>
<evidence type="ECO:0000256" key="5">
    <source>
        <dbReference type="ARBA" id="ARBA00022670"/>
    </source>
</evidence>
<dbReference type="InterPro" id="IPR025558">
    <property type="entry name" value="DUF4283"/>
</dbReference>
<dbReference type="Pfam" id="PF08284">
    <property type="entry name" value="RVP_2"/>
    <property type="match status" value="1"/>
</dbReference>
<keyword evidence="25" id="KW-1185">Reference proteome</keyword>
<feature type="region of interest" description="Disordered" evidence="20">
    <location>
        <begin position="1673"/>
        <end position="1697"/>
    </location>
</feature>
<evidence type="ECO:0000256" key="19">
    <source>
        <dbReference type="PROSITE-ProRule" id="PRU00047"/>
    </source>
</evidence>
<feature type="compositionally biased region" description="Low complexity" evidence="20">
    <location>
        <begin position="1618"/>
        <end position="1630"/>
    </location>
</feature>
<gene>
    <name evidence="24" type="ORF">F3Y22_tig00000340pilonHSYRG01667</name>
</gene>
<keyword evidence="12" id="KW-0378">Hydrolase</keyword>
<dbReference type="Pfam" id="PF17917">
    <property type="entry name" value="RT_RNaseH"/>
    <property type="match status" value="1"/>
</dbReference>
<keyword evidence="7" id="KW-0548">Nucleotidyltransferase</keyword>
<dbReference type="GO" id="GO:0006508">
    <property type="term" value="P:proteolysis"/>
    <property type="evidence" value="ECO:0007669"/>
    <property type="project" value="UniProtKB-KW"/>
</dbReference>
<feature type="compositionally biased region" description="Polar residues" evidence="20">
    <location>
        <begin position="1593"/>
        <end position="1602"/>
    </location>
</feature>
<evidence type="ECO:0000256" key="17">
    <source>
        <dbReference type="ARBA" id="ARBA00023125"/>
    </source>
</evidence>
<dbReference type="SUPFAM" id="SSF56672">
    <property type="entry name" value="DNA/RNA polymerases"/>
    <property type="match status" value="2"/>
</dbReference>
<dbReference type="GO" id="GO:0004519">
    <property type="term" value="F:endonuclease activity"/>
    <property type="evidence" value="ECO:0007669"/>
    <property type="project" value="UniProtKB-KW"/>
</dbReference>
<dbReference type="SMART" id="SM00343">
    <property type="entry name" value="ZnF_C2HC"/>
    <property type="match status" value="1"/>
</dbReference>
<dbReference type="InterPro" id="IPR041588">
    <property type="entry name" value="Integrase_H2C2"/>
</dbReference>
<evidence type="ECO:0000256" key="16">
    <source>
        <dbReference type="ARBA" id="ARBA00022932"/>
    </source>
</evidence>
<dbReference type="CDD" id="cd01647">
    <property type="entry name" value="RT_LTR"/>
    <property type="match status" value="1"/>
</dbReference>
<sequence>MSTGTGKCQKIRHIVRIRQMLKQWRRKARITASNNNNGHPPPSDVPSGHVAVCVGTGLRRFIVRATYLNHPIFKALLLQTEEEYGFSNVGPLTIPCDESLFEDILRLVSRSSSPPGDLQRCCHVGVKNELGFIGESRPLLHGHVFSSHSFSDFLMDWRKLFKCAESNDFEYFPPNVRDGTPIVLPPSEILDAGISEWKLSLVGQFIGVMPSFTSVQRIADNLWSKALLGSRVQVSTAGKNLFIFSFNSESTRDWVVDNGPWHVQNKTLILRKWEPNLQSLSFDLTKIPIWVHLYNVPLELFTRVGLSYISSAIGFPLSMDLITVSKSRLEFAKVSWFPLSFWKKKEVIPNPVEMYAGGVEDLEEPACNVSKEAEASKVQEGLRGITLNLAPNLDGGDDALQDSSSKDPKETEFTNLQEESEATVTDNIEHSIIHDIPVSLLHQDGKDVVVTEQFLSQPVEASISQPSTSKKGKDRPSKVNIKDSLSGSKNRFDVLNSVDENSNLENQPRKPRAASLGVTGGDFNILLHSQESSDHEFLDHYITPDMKDFQDFTQDIDLTDHPFFDPNFTWSNKQQYFYLSRKLDIIMINPRWASVFQNSFVEFLSPGVSDHSMAVIWLTNYPSASRPNPFKFFNFWTAHHDFLSIVRQSWFHNIPAIEKEIALQVQLKTLEDAEYNLLKQKAKAHWIRHGDKNTKFFNLVVAFKNKRDTLRVLIDDNENRLESFEAMSNEVISYFSKLLGTSDPSVKDIDPALLNNLLNFSMLVDAPSYLVKEVADEEIKNEIFCQGNDKTPVPDGFTPYFFKISWAILGKEVIEAAKYFFSNAYIHLTFNSNIILLSLKSPILIITLNQTAFIKGRSIIDNSLLSQELIKGYGRKVISPRCSMKIDLHKAFDSLHWDLISSILRSLQFPNIFIAWIEVYFSQARYSISFNGSLTGYFKGARGLRQGDPIFHYLFILAMNVVSDMLNLAATKGIFAYHPKCKKIGLTIISFADDLLIFYKGNVDSVVGVLSVLDLFYQVSGLNLNSSKSELFAVGISSRILEDIKIISGFKIGIFPVRYLGIPLVTRKLSVKDCEPLLGKIRQLLQYWSGRNLSYVGRLELICSVLFNKGADKSAAGAIVSWESICLLKSEGGLGLKNTSNCNKACIINLIRKILVGDGSLWVAWLKSYVLKDHDFWNFEAGSNVSWSFRRFLKLRPITYPIITSAPQPIRDVWEKIQTQGVKVIWHRLIWFPMHIPKHSLISWMALLERLHTREWLQRRGLCSESVCVNYCQHQESRDHLFSQCSFAAELWKAVLNLNGMTYTALNWETMILSLIEFRNHRKVGSIEGKTKKSRLGYGLGCYILWYQSYGLADSRHKPESIEFLNMSGHNSSRSEAGEDRHAESNNSPALARQDAILTRLQPPAPPTQMMNVAKELRGLGAPEFKGETEEGPVAADLWLNDLKIMLDGLHCSEVEKLDGVVSLLRGQTRIWWTNVTMRMPSDQLTLSLFLDEFKNKYIGDQFIRQMKQEFLNLKQMNRSVYEYECKFKKLSRFKSKLVLTEKEACEWFVEGLRPRLKEMLIVLNLSSFQETSKIMGASSSFAPSKRGRDSGFRSQARSESVASPARGASQARPRQTQSVGSGVRRSTSSQARQCQHCGKNHFGACRMAAGTCFRCGDAEHFIRDCPLIVGDPAPSERVGSSSQRGRGRGRGRNPFEFSAQPEVRSTARVYNLKTSEDRDDPDIIAVKKLRIPLEAMSNEIIVTTPLGHSARVNKVYKGCPIKVQGIEFPANLMELPFDEFEVILGMDWLFCYYGDVNCRLKKVTLKSPGGTEISVSSEKFNPLANVMSVMSAKKLLLQGYQGFLANLPGLPPDREVEFQIEVMPGTAPIAMAPYRMAPKELQELLGKGFIRPSVSPWGAPALFVNKKDGSMCLCIDYRHLNKVTIKNKYPLPRIDDLFDQLKGASVFLKIDLRSDYHQLKIQEKDIPKTAFRTRYGHYEFIVMPFEVTNAPAAFMDLMNRIFQPYLDQFVVVFIDDILVYSKSIEEHSAHLRLAVGIRVDPQKVKAIMDWEVPKNVSEVQSFLGLAGYYRRFVKNFSMTVLPLTKMMRKNVPFVWTSECQEIFEALKRILTETPILVQPESGKNFVVYSDASHNGLGCVIMQEGKVVAYASRQLKPHEKNYPTHDLEMAAVVFTLRIWRHYLYGERCYLYTDHKSLKYLMTQKELNLRQRRWVEFLKDYDVIIDYHPGKANVVADALSRKTFAALRAMDARLSLTGDGGLCAELTLKPVWLERIGELQSKDEMCLKRIEQVKNKEIKDFEIKSDENLYCKGRIIIPDNDDLKKEILTEAHCSPLTMHPGGTKMYMDLKDRFWWSGMKRSITEFVSKCLICQQVKAEHQVPSGLLQPLFIPQWKWENVTMDFVLGLPLTPNKRESIWVIVDQLTKSAHFFPVRTDFSIEKALGTRLNFSTAFNPQTDGQSERTIQVLEDMLRACIMEFKGSWEKYLPLAKFAYNNSYQSSIKMAPYEALYGRKCRTPLNWYELKDRSVLGPDLIQDVEQKVREIQHNLKVASDRQKSYSDLKRKEIEFEVGDKVFLKISPWKNVLRFGRKGKLSPRFIGPYEIVKRVGPVAYQLTLSPEMEKIHNVFHVSMLRRYRSDPSHIVNPEEIEVQLDLTYEEERFKF</sequence>
<keyword evidence="3" id="KW-0217">Developmental protein</keyword>
<evidence type="ECO:0000256" key="6">
    <source>
        <dbReference type="ARBA" id="ARBA00022679"/>
    </source>
</evidence>
<evidence type="ECO:0000256" key="12">
    <source>
        <dbReference type="ARBA" id="ARBA00022801"/>
    </source>
</evidence>
<keyword evidence="14" id="KW-0229">DNA integration</keyword>
<dbReference type="PANTHER" id="PTHR37984:SF5">
    <property type="entry name" value="PROTEIN NYNRIN-LIKE"/>
    <property type="match status" value="1"/>
</dbReference>
<dbReference type="EMBL" id="VEPZ02000032">
    <property type="protein sequence ID" value="KAE8735791.1"/>
    <property type="molecule type" value="Genomic_DNA"/>
</dbReference>
<dbReference type="Gene3D" id="3.10.10.10">
    <property type="entry name" value="HIV Type 1 Reverse Transcriptase, subunit A, domain 1"/>
    <property type="match status" value="1"/>
</dbReference>
<comment type="similarity">
    <text evidence="1">Belongs to the ARG7 family.</text>
</comment>
<accession>A0A6A3D8V0</accession>
<evidence type="ECO:0000256" key="14">
    <source>
        <dbReference type="ARBA" id="ARBA00022908"/>
    </source>
</evidence>
<evidence type="ECO:0000256" key="11">
    <source>
        <dbReference type="ARBA" id="ARBA00022759"/>
    </source>
</evidence>
<dbReference type="GO" id="GO:0009733">
    <property type="term" value="P:response to auxin"/>
    <property type="evidence" value="ECO:0007669"/>
    <property type="project" value="InterPro"/>
</dbReference>
<dbReference type="Proteomes" id="UP000436088">
    <property type="component" value="Unassembled WGS sequence"/>
</dbReference>
<dbReference type="InterPro" id="IPR003676">
    <property type="entry name" value="SAUR_fam"/>
</dbReference>
<dbReference type="InterPro" id="IPR036691">
    <property type="entry name" value="Endo/exonu/phosph_ase_sf"/>
</dbReference>